<dbReference type="OrthoDB" id="3263050at2759"/>
<dbReference type="Proteomes" id="UP000807342">
    <property type="component" value="Unassembled WGS sequence"/>
</dbReference>
<gene>
    <name evidence="1" type="ORF">P691DRAFT_809594</name>
</gene>
<evidence type="ECO:0008006" key="3">
    <source>
        <dbReference type="Google" id="ProtNLM"/>
    </source>
</evidence>
<proteinExistence type="predicted"/>
<reference evidence="1" key="1">
    <citation type="submission" date="2020-11" db="EMBL/GenBank/DDBJ databases">
        <authorList>
            <consortium name="DOE Joint Genome Institute"/>
            <person name="Ahrendt S."/>
            <person name="Riley R."/>
            <person name="Andreopoulos W."/>
            <person name="Labutti K."/>
            <person name="Pangilinan J."/>
            <person name="Ruiz-Duenas F.J."/>
            <person name="Barrasa J.M."/>
            <person name="Sanchez-Garcia M."/>
            <person name="Camarero S."/>
            <person name="Miyauchi S."/>
            <person name="Serrano A."/>
            <person name="Linde D."/>
            <person name="Babiker R."/>
            <person name="Drula E."/>
            <person name="Ayuso-Fernandez I."/>
            <person name="Pacheco R."/>
            <person name="Padilla G."/>
            <person name="Ferreira P."/>
            <person name="Barriuso J."/>
            <person name="Kellner H."/>
            <person name="Castanera R."/>
            <person name="Alfaro M."/>
            <person name="Ramirez L."/>
            <person name="Pisabarro A.G."/>
            <person name="Kuo A."/>
            <person name="Tritt A."/>
            <person name="Lipzen A."/>
            <person name="He G."/>
            <person name="Yan M."/>
            <person name="Ng V."/>
            <person name="Cullen D."/>
            <person name="Martin F."/>
            <person name="Rosso M.-N."/>
            <person name="Henrissat B."/>
            <person name="Hibbett D."/>
            <person name="Martinez A.T."/>
            <person name="Grigoriev I.V."/>
        </authorList>
    </citation>
    <scope>NUCLEOTIDE SEQUENCE</scope>
    <source>
        <strain evidence="1">MF-IS2</strain>
    </source>
</reference>
<evidence type="ECO:0000313" key="1">
    <source>
        <dbReference type="EMBL" id="KAF9450757.1"/>
    </source>
</evidence>
<accession>A0A9P6C419</accession>
<organism evidence="1 2">
    <name type="scientific">Macrolepiota fuliginosa MF-IS2</name>
    <dbReference type="NCBI Taxonomy" id="1400762"/>
    <lineage>
        <taxon>Eukaryota</taxon>
        <taxon>Fungi</taxon>
        <taxon>Dikarya</taxon>
        <taxon>Basidiomycota</taxon>
        <taxon>Agaricomycotina</taxon>
        <taxon>Agaricomycetes</taxon>
        <taxon>Agaricomycetidae</taxon>
        <taxon>Agaricales</taxon>
        <taxon>Agaricineae</taxon>
        <taxon>Agaricaceae</taxon>
        <taxon>Macrolepiota</taxon>
    </lineage>
</organism>
<name>A0A9P6C419_9AGAR</name>
<protein>
    <recommendedName>
        <fullName evidence="3">F-box domain-containing protein</fullName>
    </recommendedName>
</protein>
<evidence type="ECO:0000313" key="2">
    <source>
        <dbReference type="Proteomes" id="UP000807342"/>
    </source>
</evidence>
<dbReference type="AlphaFoldDB" id="A0A9P6C419"/>
<comment type="caution">
    <text evidence="1">The sequence shown here is derived from an EMBL/GenBank/DDBJ whole genome shotgun (WGS) entry which is preliminary data.</text>
</comment>
<dbReference type="EMBL" id="MU151098">
    <property type="protein sequence ID" value="KAF9450757.1"/>
    <property type="molecule type" value="Genomic_DNA"/>
</dbReference>
<sequence length="523" mass="59317">MTSLDSVPQEVLEHIAFFAATDALLGPPANLVPLLASSRRIYSRLSISSNPHLYARIFTFKFDLQPALKHLGAEYISPAILSAELKERFICLKRIRSRTDAYNTKGSGRSQDTLHQLLFRLYVWLLESEEKNELQLREYARIDSWLHEYWFNYDGASNAMSLIQDDKWPINDRNTTLAMWLYWFLLRPDEHNLDDNVLDVLRAFAMAAHKYNLATPPWTEFLPTHNASPPTLVNHFNRDFELTPLPVAVPAILSFLTLVNRSSSPLPVPHPSSSLKSMVRIKPSSEWDCEWARCLSLSQPEHDSILSEVFKPGSIEGVWEGQFTYTEFTAYAALLNGAQPHVLQKSVVAQHQQTWKLREYHLTTPDASNSDSGIDLDIDLNVDPIPPGDPLRAYFPNGTHIKEGRDGLTVHTPHRSGSVRYEKAPRAASQLPEGRERMKVVDVIILGEGHSSWGQFNLVGRVRPCDGFISLSKEYIDGDRGRWVYRGYLVGNAHGNLAGRWRDTLSPPDVPGYEGCFAMSRRR</sequence>
<keyword evidence="2" id="KW-1185">Reference proteome</keyword>